<sequence>MQFSELSLDHRTALEQASRLLGEGQGHEADALLHVGVEQSIIVTGKGAALETFVLAGAGADALARRWRGGWPDAGRMEQAIADVEDSIMATPAEPAGGGILLYHGSCTAQMLAMIGLSTEDQQTAAIPRERIELWFGDLAAAIEGSVTAGRGLPEDGQFAATLLVMRECMHHLDYGTLWVVS</sequence>
<keyword evidence="2" id="KW-1185">Reference proteome</keyword>
<name>A0A2V1K3L8_9BURK</name>
<evidence type="ECO:0000313" key="1">
    <source>
        <dbReference type="EMBL" id="PWF25180.1"/>
    </source>
</evidence>
<comment type="caution">
    <text evidence="1">The sequence shown here is derived from an EMBL/GenBank/DDBJ whole genome shotgun (WGS) entry which is preliminary data.</text>
</comment>
<organism evidence="1 2">
    <name type="scientific">Corticimicrobacter populi</name>
    <dbReference type="NCBI Taxonomy" id="2175229"/>
    <lineage>
        <taxon>Bacteria</taxon>
        <taxon>Pseudomonadati</taxon>
        <taxon>Pseudomonadota</taxon>
        <taxon>Betaproteobacteria</taxon>
        <taxon>Burkholderiales</taxon>
        <taxon>Alcaligenaceae</taxon>
        <taxon>Corticimicrobacter</taxon>
    </lineage>
</organism>
<proteinExistence type="predicted"/>
<protein>
    <submittedName>
        <fullName evidence="1">Uncharacterized protein</fullName>
    </submittedName>
</protein>
<accession>A0A2V1K3L8</accession>
<dbReference type="RefSeq" id="WP_109060582.1">
    <property type="nucleotide sequence ID" value="NZ_QETA01000001.1"/>
</dbReference>
<dbReference type="Proteomes" id="UP000245212">
    <property type="component" value="Unassembled WGS sequence"/>
</dbReference>
<dbReference type="EMBL" id="QETA01000001">
    <property type="protein sequence ID" value="PWF25180.1"/>
    <property type="molecule type" value="Genomic_DNA"/>
</dbReference>
<gene>
    <name evidence="1" type="ORF">DD235_03230</name>
</gene>
<reference evidence="2" key="1">
    <citation type="submission" date="2018-05" db="EMBL/GenBank/DDBJ databases">
        <authorList>
            <person name="Li Y."/>
        </authorList>
    </citation>
    <scope>NUCLEOTIDE SEQUENCE [LARGE SCALE GENOMIC DNA]</scope>
    <source>
        <strain evidence="2">3d-2-2</strain>
    </source>
</reference>
<evidence type="ECO:0000313" key="2">
    <source>
        <dbReference type="Proteomes" id="UP000245212"/>
    </source>
</evidence>
<dbReference type="AlphaFoldDB" id="A0A2V1K3L8"/>